<gene>
    <name evidence="1" type="ORF">METZ01_LOCUS252449</name>
</gene>
<evidence type="ECO:0000313" key="1">
    <source>
        <dbReference type="EMBL" id="SVB99595.1"/>
    </source>
</evidence>
<protein>
    <submittedName>
        <fullName evidence="1">Uncharacterized protein</fullName>
    </submittedName>
</protein>
<accession>A0A382IJU2</accession>
<sequence length="67" mass="8394">MAEIWEKKQRFYSRTEGWKTHYRTMSMVPTEELKEWAFTTYKESKNPKKRRKAIKELEKRGMRFIYV</sequence>
<proteinExistence type="predicted"/>
<dbReference type="EMBL" id="UINC01067689">
    <property type="protein sequence ID" value="SVB99595.1"/>
    <property type="molecule type" value="Genomic_DNA"/>
</dbReference>
<reference evidence="1" key="1">
    <citation type="submission" date="2018-05" db="EMBL/GenBank/DDBJ databases">
        <authorList>
            <person name="Lanie J.A."/>
            <person name="Ng W.-L."/>
            <person name="Kazmierczak K.M."/>
            <person name="Andrzejewski T.M."/>
            <person name="Davidsen T.M."/>
            <person name="Wayne K.J."/>
            <person name="Tettelin H."/>
            <person name="Glass J.I."/>
            <person name="Rusch D."/>
            <person name="Podicherti R."/>
            <person name="Tsui H.-C.T."/>
            <person name="Winkler M.E."/>
        </authorList>
    </citation>
    <scope>NUCLEOTIDE SEQUENCE</scope>
</reference>
<name>A0A382IJU2_9ZZZZ</name>
<organism evidence="1">
    <name type="scientific">marine metagenome</name>
    <dbReference type="NCBI Taxonomy" id="408172"/>
    <lineage>
        <taxon>unclassified sequences</taxon>
        <taxon>metagenomes</taxon>
        <taxon>ecological metagenomes</taxon>
    </lineage>
</organism>
<dbReference type="AlphaFoldDB" id="A0A382IJU2"/>